<gene>
    <name evidence="13" type="primary">rseP</name>
    <name evidence="13" type="ORF">SCULI_v1c07440</name>
</gene>
<evidence type="ECO:0000256" key="10">
    <source>
        <dbReference type="ARBA" id="ARBA00023136"/>
    </source>
</evidence>
<dbReference type="eggNOG" id="COG0750">
    <property type="taxonomic scope" value="Bacteria"/>
</dbReference>
<comment type="cofactor">
    <cofactor evidence="1 11">
        <name>Zn(2+)</name>
        <dbReference type="ChEBI" id="CHEBI:29105"/>
    </cofactor>
</comment>
<evidence type="ECO:0000256" key="7">
    <source>
        <dbReference type="ARBA" id="ARBA00022833"/>
    </source>
</evidence>
<organism evidence="13 14">
    <name type="scientific">Spiroplasma culicicola AES-1</name>
    <dbReference type="NCBI Taxonomy" id="1276246"/>
    <lineage>
        <taxon>Bacteria</taxon>
        <taxon>Bacillati</taxon>
        <taxon>Mycoplasmatota</taxon>
        <taxon>Mollicutes</taxon>
        <taxon>Entomoplasmatales</taxon>
        <taxon>Spiroplasmataceae</taxon>
        <taxon>Spiroplasma</taxon>
    </lineage>
</organism>
<dbReference type="EC" id="3.4.24.-" evidence="11"/>
<dbReference type="GO" id="GO:0016020">
    <property type="term" value="C:membrane"/>
    <property type="evidence" value="ECO:0007669"/>
    <property type="project" value="UniProtKB-SubCell"/>
</dbReference>
<evidence type="ECO:0000256" key="9">
    <source>
        <dbReference type="ARBA" id="ARBA00023049"/>
    </source>
</evidence>
<dbReference type="AlphaFoldDB" id="W6A868"/>
<keyword evidence="9 11" id="KW-0482">Metalloprotease</keyword>
<dbReference type="PANTHER" id="PTHR42837">
    <property type="entry name" value="REGULATOR OF SIGMA-E PROTEASE RSEP"/>
    <property type="match status" value="1"/>
</dbReference>
<evidence type="ECO:0000256" key="5">
    <source>
        <dbReference type="ARBA" id="ARBA00022692"/>
    </source>
</evidence>
<feature type="domain" description="Peptidase M50" evidence="12">
    <location>
        <begin position="13"/>
        <end position="393"/>
    </location>
</feature>
<dbReference type="PANTHER" id="PTHR42837:SF2">
    <property type="entry name" value="MEMBRANE METALLOPROTEASE ARASP2, CHLOROPLASTIC-RELATED"/>
    <property type="match status" value="1"/>
</dbReference>
<name>W6A868_9MOLU</name>
<dbReference type="GO" id="GO:0006508">
    <property type="term" value="P:proteolysis"/>
    <property type="evidence" value="ECO:0007669"/>
    <property type="project" value="UniProtKB-KW"/>
</dbReference>
<feature type="transmembrane region" description="Helical" evidence="11">
    <location>
        <begin position="381"/>
        <end position="404"/>
    </location>
</feature>
<keyword evidence="6 11" id="KW-0378">Hydrolase</keyword>
<keyword evidence="11" id="KW-0479">Metal-binding</keyword>
<dbReference type="RefSeq" id="WP_025363315.1">
    <property type="nucleotide sequence ID" value="NZ_CP006681.1"/>
</dbReference>
<keyword evidence="7 11" id="KW-0862">Zinc</keyword>
<dbReference type="GO" id="GO:0004222">
    <property type="term" value="F:metalloendopeptidase activity"/>
    <property type="evidence" value="ECO:0007669"/>
    <property type="project" value="InterPro"/>
</dbReference>
<dbReference type="STRING" id="1276246.SCULI_v1c07440"/>
<dbReference type="InterPro" id="IPR004387">
    <property type="entry name" value="Pept_M50_Zn"/>
</dbReference>
<evidence type="ECO:0000256" key="3">
    <source>
        <dbReference type="ARBA" id="ARBA00007931"/>
    </source>
</evidence>
<comment type="subcellular location">
    <subcellularLocation>
        <location evidence="2">Membrane</location>
        <topology evidence="2">Multi-pass membrane protein</topology>
    </subcellularLocation>
</comment>
<evidence type="ECO:0000256" key="11">
    <source>
        <dbReference type="RuleBase" id="RU362031"/>
    </source>
</evidence>
<keyword evidence="5 11" id="KW-0812">Transmembrane</keyword>
<dbReference type="EMBL" id="CP006681">
    <property type="protein sequence ID" value="AHI53085.1"/>
    <property type="molecule type" value="Genomic_DNA"/>
</dbReference>
<comment type="similarity">
    <text evidence="3 11">Belongs to the peptidase M50B family.</text>
</comment>
<dbReference type="Pfam" id="PF02163">
    <property type="entry name" value="Peptidase_M50"/>
    <property type="match status" value="1"/>
</dbReference>
<sequence>MSAGMITLGFFVGILILLILITLHEFGHFIIAKLSKAYVYEFAIGFGPRIFVFKGKETWLSIRAFPLGGYCSIASDKVDPPAEREDEIVPKERMMDYIARWKKLLFILFGPLMNLFIAIFLFTTIFAVTQVKPNDMSFYGATYNKDMIAYKLIDQKVNKHSEAKIEIDQSYVIWGWTLYSNTEILFDNICQQNNSECGPKINELDNKQAATYEKTVYNFLDHLQLGKDKENVSIKFAFRQVDRFTGKVIDQEVQITEQSTQADYKGGESIGIAAPTRYFANAGQAYLAGWKETFTQSLTIIKSFGMLFTGNITQLQGPVGVAGQTATMLANGQQFFMYVAMLSANLFILNMIFIPPLDGYKVLETIIEMIIRKELPQKYKIIVYSAGAILFLSLFVLITIFDFIL</sequence>
<keyword evidence="8 11" id="KW-1133">Transmembrane helix</keyword>
<evidence type="ECO:0000313" key="13">
    <source>
        <dbReference type="EMBL" id="AHI53085.1"/>
    </source>
</evidence>
<feature type="transmembrane region" description="Helical" evidence="11">
    <location>
        <begin position="104"/>
        <end position="128"/>
    </location>
</feature>
<evidence type="ECO:0000313" key="14">
    <source>
        <dbReference type="Proteomes" id="UP000019267"/>
    </source>
</evidence>
<dbReference type="NCBIfam" id="TIGR00054">
    <property type="entry name" value="RIP metalloprotease RseP"/>
    <property type="match status" value="1"/>
</dbReference>
<dbReference type="OrthoDB" id="9782003at2"/>
<dbReference type="InterPro" id="IPR008915">
    <property type="entry name" value="Peptidase_M50"/>
</dbReference>
<evidence type="ECO:0000256" key="1">
    <source>
        <dbReference type="ARBA" id="ARBA00001947"/>
    </source>
</evidence>
<evidence type="ECO:0000256" key="6">
    <source>
        <dbReference type="ARBA" id="ARBA00022801"/>
    </source>
</evidence>
<dbReference type="Proteomes" id="UP000019267">
    <property type="component" value="Chromosome"/>
</dbReference>
<dbReference type="PATRIC" id="fig|1276246.3.peg.742"/>
<evidence type="ECO:0000256" key="2">
    <source>
        <dbReference type="ARBA" id="ARBA00004141"/>
    </source>
</evidence>
<protein>
    <recommendedName>
        <fullName evidence="11">Zinc metalloprotease</fullName>
        <ecNumber evidence="11">3.4.24.-</ecNumber>
    </recommendedName>
</protein>
<feature type="transmembrane region" description="Helical" evidence="11">
    <location>
        <begin position="335"/>
        <end position="360"/>
    </location>
</feature>
<keyword evidence="4 13" id="KW-0645">Protease</keyword>
<dbReference type="GO" id="GO:0046872">
    <property type="term" value="F:metal ion binding"/>
    <property type="evidence" value="ECO:0007669"/>
    <property type="project" value="UniProtKB-KW"/>
</dbReference>
<evidence type="ECO:0000259" key="12">
    <source>
        <dbReference type="Pfam" id="PF02163"/>
    </source>
</evidence>
<dbReference type="HOGENOM" id="CLU_025778_1_3_14"/>
<keyword evidence="10 11" id="KW-0472">Membrane</keyword>
<proteinExistence type="inferred from homology"/>
<reference evidence="13 14" key="1">
    <citation type="journal article" date="2014" name="Genome Biol. Evol.">
        <title>Molecular evolution of the substrate utilization strategies and putative virulence factors in mosquito-associated Spiroplasma species.</title>
        <authorList>
            <person name="Chang T.H."/>
            <person name="Lo W.S."/>
            <person name="Ku C."/>
            <person name="Chen L.L."/>
            <person name="Kuo C.H."/>
        </authorList>
    </citation>
    <scope>NUCLEOTIDE SEQUENCE [LARGE SCALE GENOMIC DNA]</scope>
    <source>
        <strain evidence="13">AES-1</strain>
    </source>
</reference>
<accession>W6A868</accession>
<dbReference type="CDD" id="cd06163">
    <property type="entry name" value="S2P-M50_PDZ_RseP-like"/>
    <property type="match status" value="1"/>
</dbReference>
<evidence type="ECO:0000256" key="4">
    <source>
        <dbReference type="ARBA" id="ARBA00022670"/>
    </source>
</evidence>
<keyword evidence="14" id="KW-1185">Reference proteome</keyword>
<dbReference type="KEGG" id="scq:SCULI_v1c07440"/>
<evidence type="ECO:0000256" key="8">
    <source>
        <dbReference type="ARBA" id="ARBA00022989"/>
    </source>
</evidence>
<feature type="transmembrane region" description="Helical" evidence="11">
    <location>
        <begin position="6"/>
        <end position="26"/>
    </location>
</feature>